<evidence type="ECO:0000313" key="1">
    <source>
        <dbReference type="EMBL" id="BBH53211.1"/>
    </source>
</evidence>
<protein>
    <submittedName>
        <fullName evidence="1">Uncharacterized protein</fullName>
    </submittedName>
</protein>
<dbReference type="AlphaFoldDB" id="A0A4P2VKC2"/>
<keyword evidence="2" id="KW-1185">Reference proteome</keyword>
<gene>
    <name evidence="1" type="ORF">JCM31447_16540</name>
</gene>
<dbReference type="EMBL" id="AP019368">
    <property type="protein sequence ID" value="BBH53211.1"/>
    <property type="molecule type" value="Genomic_DNA"/>
</dbReference>
<organism evidence="1 2">
    <name type="scientific">Fluviispira sanaruensis</name>
    <dbReference type="NCBI Taxonomy" id="2493639"/>
    <lineage>
        <taxon>Bacteria</taxon>
        <taxon>Pseudomonadati</taxon>
        <taxon>Bdellovibrionota</taxon>
        <taxon>Oligoflexia</taxon>
        <taxon>Silvanigrellales</taxon>
        <taxon>Silvanigrellaceae</taxon>
        <taxon>Fluviispira</taxon>
    </lineage>
</organism>
<dbReference type="Proteomes" id="UP000291236">
    <property type="component" value="Chromosome"/>
</dbReference>
<proteinExistence type="predicted"/>
<accession>A0A4P2VKC2</accession>
<reference evidence="1 2" key="1">
    <citation type="submission" date="2018-12" db="EMBL/GenBank/DDBJ databases">
        <title>Rubrispira sanarue gen. nov., sp., nov., a member of the order Silvanigrellales, isolated from a brackish lake in Hamamatsu Japan.</title>
        <authorList>
            <person name="Maejima Y."/>
            <person name="Iino T."/>
            <person name="Muraguchi Y."/>
            <person name="Fukuda K."/>
            <person name="Nojiri H."/>
            <person name="Ohkuma M."/>
            <person name="Moriuchi R."/>
            <person name="Dohra H."/>
            <person name="Kimbara K."/>
            <person name="Shintani M."/>
        </authorList>
    </citation>
    <scope>NUCLEOTIDE SEQUENCE [LARGE SCALE GENOMIC DNA]</scope>
    <source>
        <strain evidence="1 2">RF1110005</strain>
    </source>
</reference>
<sequence>MTSTTLYIAENLNKRITPAQMNAFQSVCDESKIPLLQNLSNHEIMNQLKSNPQAFLILDVDDFICFIKKNNTLVNENFILMPQEKESFELESHKDELKKIRFIIGNPPNDLLKIFLTHIFVFKNSPDKKGICSYFDKENNVCFKHDVIHSSERSTLQQKVTDFFQEEIQKNKDKLVAGTSSYAKSMGDILDEFLMNAIWDANPKRASTDRSIPIALSEEEKVNLLCIFDTLNFILSVSDQFGTFYGGVIEKYICHALGLKEPRVGISQNTAGAGLGIFMVMQKIGVLIFEVEKGKITRATAIARGDQTMRDLQKKPKTILFFERN</sequence>
<dbReference type="KEGG" id="sbf:JCM31447_16540"/>
<evidence type="ECO:0000313" key="2">
    <source>
        <dbReference type="Proteomes" id="UP000291236"/>
    </source>
</evidence>
<name>A0A4P2VKC2_FLUSA</name>